<reference evidence="1 2" key="1">
    <citation type="journal article" date="2023" name="Plants (Basel)">
        <title>Bridging the Gap: Combining Genomics and Transcriptomics Approaches to Understand Stylosanthes scabra, an Orphan Legume from the Brazilian Caatinga.</title>
        <authorList>
            <person name="Ferreira-Neto J.R.C."/>
            <person name="da Silva M.D."/>
            <person name="Binneck E."/>
            <person name="de Melo N.F."/>
            <person name="da Silva R.H."/>
            <person name="de Melo A.L.T.M."/>
            <person name="Pandolfi V."/>
            <person name="Bustamante F.O."/>
            <person name="Brasileiro-Vidal A.C."/>
            <person name="Benko-Iseppon A.M."/>
        </authorList>
    </citation>
    <scope>NUCLEOTIDE SEQUENCE [LARGE SCALE GENOMIC DNA]</scope>
    <source>
        <tissue evidence="1">Leaves</tissue>
    </source>
</reference>
<feature type="non-terminal residue" evidence="1">
    <location>
        <position position="1"/>
    </location>
</feature>
<dbReference type="Proteomes" id="UP001341840">
    <property type="component" value="Unassembled WGS sequence"/>
</dbReference>
<sequence length="74" mass="8259">SSIWVKFCPKVRVHHYLLRKQLCWRKKAACAAPFAAWAASVVASEMLADVANLFKKTIRNNPTSVSDQVVSTIV</sequence>
<comment type="caution">
    <text evidence="1">The sequence shown here is derived from an EMBL/GenBank/DDBJ whole genome shotgun (WGS) entry which is preliminary data.</text>
</comment>
<proteinExistence type="predicted"/>
<evidence type="ECO:0000313" key="2">
    <source>
        <dbReference type="Proteomes" id="UP001341840"/>
    </source>
</evidence>
<accession>A0ABU6VWC6</accession>
<gene>
    <name evidence="1" type="ORF">PIB30_101827</name>
</gene>
<organism evidence="1 2">
    <name type="scientific">Stylosanthes scabra</name>
    <dbReference type="NCBI Taxonomy" id="79078"/>
    <lineage>
        <taxon>Eukaryota</taxon>
        <taxon>Viridiplantae</taxon>
        <taxon>Streptophyta</taxon>
        <taxon>Embryophyta</taxon>
        <taxon>Tracheophyta</taxon>
        <taxon>Spermatophyta</taxon>
        <taxon>Magnoliopsida</taxon>
        <taxon>eudicotyledons</taxon>
        <taxon>Gunneridae</taxon>
        <taxon>Pentapetalae</taxon>
        <taxon>rosids</taxon>
        <taxon>fabids</taxon>
        <taxon>Fabales</taxon>
        <taxon>Fabaceae</taxon>
        <taxon>Papilionoideae</taxon>
        <taxon>50 kb inversion clade</taxon>
        <taxon>dalbergioids sensu lato</taxon>
        <taxon>Dalbergieae</taxon>
        <taxon>Pterocarpus clade</taxon>
        <taxon>Stylosanthes</taxon>
    </lineage>
</organism>
<dbReference type="EMBL" id="JASCZI010154072">
    <property type="protein sequence ID" value="MED6177844.1"/>
    <property type="molecule type" value="Genomic_DNA"/>
</dbReference>
<keyword evidence="2" id="KW-1185">Reference proteome</keyword>
<protein>
    <submittedName>
        <fullName evidence="1">Uncharacterized protein</fullName>
    </submittedName>
</protein>
<evidence type="ECO:0000313" key="1">
    <source>
        <dbReference type="EMBL" id="MED6177844.1"/>
    </source>
</evidence>
<name>A0ABU6VWC6_9FABA</name>
<feature type="non-terminal residue" evidence="1">
    <location>
        <position position="74"/>
    </location>
</feature>